<dbReference type="RefSeq" id="WP_179919934.1">
    <property type="nucleotide sequence ID" value="NZ_CP058909.1"/>
</dbReference>
<sequence length="236" mass="25551">MPDCDYCGATFDGEDAYLDHLADEHEGELGSIDRRRVAERNSDGDGGFPVGPAILVGLLALAGGLVVYVTFLMGGSGGTAAASGLPDSGDQSVISQVQTEESNGRAHEPQGTEIDYERVPPTSGTHWGGTWETAGFYSEQPPLESLVHSLEHGAVVVYYDPAELTPEAEERLRGWATNQSENFRHFIAVPNPNDDPESAYVLTAWTKRLTMDEYDDSTVRAFTAEYLGRGPENPVR</sequence>
<organism evidence="4 5">
    <name type="scientific">Halosimplex pelagicum</name>
    <dbReference type="NCBI Taxonomy" id="869886"/>
    <lineage>
        <taxon>Archaea</taxon>
        <taxon>Methanobacteriati</taxon>
        <taxon>Methanobacteriota</taxon>
        <taxon>Stenosarchaea group</taxon>
        <taxon>Halobacteria</taxon>
        <taxon>Halobacteriales</taxon>
        <taxon>Haloarculaceae</taxon>
        <taxon>Halosimplex</taxon>
    </lineage>
</organism>
<dbReference type="AlphaFoldDB" id="A0A7D5PGW0"/>
<feature type="domain" description="C2H2-type" evidence="3">
    <location>
        <begin position="4"/>
        <end position="25"/>
    </location>
</feature>
<dbReference type="KEGG" id="hpel:HZS54_25975"/>
<feature type="transmembrane region" description="Helical" evidence="2">
    <location>
        <begin position="50"/>
        <end position="71"/>
    </location>
</feature>
<dbReference type="PROSITE" id="PS00028">
    <property type="entry name" value="ZINC_FINGER_C2H2_1"/>
    <property type="match status" value="1"/>
</dbReference>
<keyword evidence="2" id="KW-0472">Membrane</keyword>
<gene>
    <name evidence="4" type="ORF">HZS54_25975</name>
</gene>
<dbReference type="OrthoDB" id="2572at2157"/>
<feature type="compositionally biased region" description="Basic and acidic residues" evidence="1">
    <location>
        <begin position="102"/>
        <end position="118"/>
    </location>
</feature>
<proteinExistence type="predicted"/>
<evidence type="ECO:0000313" key="5">
    <source>
        <dbReference type="Proteomes" id="UP000509346"/>
    </source>
</evidence>
<name>A0A7D5PGW0_9EURY</name>
<feature type="region of interest" description="Disordered" evidence="1">
    <location>
        <begin position="81"/>
        <end position="119"/>
    </location>
</feature>
<evidence type="ECO:0000313" key="4">
    <source>
        <dbReference type="EMBL" id="QLH84860.1"/>
    </source>
</evidence>
<reference evidence="4 5" key="1">
    <citation type="submission" date="2020-07" db="EMBL/GenBank/DDBJ databases">
        <title>Halosimplex litoreum sp. nov. and Halosimplex rubrum sp. nov., isolated from different salt environments.</title>
        <authorList>
            <person name="Cui H."/>
        </authorList>
    </citation>
    <scope>NUCLEOTIDE SEQUENCE [LARGE SCALE GENOMIC DNA]</scope>
    <source>
        <strain evidence="4 5">R2</strain>
    </source>
</reference>
<accession>A0A7D5PGW0</accession>
<dbReference type="InterPro" id="IPR021454">
    <property type="entry name" value="DUF3105"/>
</dbReference>
<evidence type="ECO:0000259" key="3">
    <source>
        <dbReference type="PROSITE" id="PS00028"/>
    </source>
</evidence>
<protein>
    <submittedName>
        <fullName evidence="4">DUF3105 domain-containing protein</fullName>
    </submittedName>
</protein>
<keyword evidence="2" id="KW-0812">Transmembrane</keyword>
<dbReference type="Pfam" id="PF11303">
    <property type="entry name" value="DUF3105"/>
    <property type="match status" value="1"/>
</dbReference>
<dbReference type="GeneID" id="56086118"/>
<evidence type="ECO:0000256" key="1">
    <source>
        <dbReference type="SAM" id="MobiDB-lite"/>
    </source>
</evidence>
<keyword evidence="5" id="KW-1185">Reference proteome</keyword>
<dbReference type="InterPro" id="IPR013087">
    <property type="entry name" value="Znf_C2H2_type"/>
</dbReference>
<feature type="compositionally biased region" description="Polar residues" evidence="1">
    <location>
        <begin position="89"/>
        <end position="101"/>
    </location>
</feature>
<keyword evidence="2" id="KW-1133">Transmembrane helix</keyword>
<dbReference type="EMBL" id="CP058909">
    <property type="protein sequence ID" value="QLH84860.1"/>
    <property type="molecule type" value="Genomic_DNA"/>
</dbReference>
<evidence type="ECO:0000256" key="2">
    <source>
        <dbReference type="SAM" id="Phobius"/>
    </source>
</evidence>
<dbReference type="Proteomes" id="UP000509346">
    <property type="component" value="Chromosome"/>
</dbReference>